<protein>
    <submittedName>
        <fullName evidence="2">Uncharacterized protein</fullName>
    </submittedName>
</protein>
<reference evidence="2" key="1">
    <citation type="submission" date="2020-02" db="EMBL/GenBank/DDBJ databases">
        <authorList>
            <person name="Meier V. D."/>
        </authorList>
    </citation>
    <scope>NUCLEOTIDE SEQUENCE</scope>
    <source>
        <strain evidence="2">AVDCRST_MAG05</strain>
    </source>
</reference>
<dbReference type="EMBL" id="CADCVM010000463">
    <property type="protein sequence ID" value="CAA9529016.1"/>
    <property type="molecule type" value="Genomic_DNA"/>
</dbReference>
<feature type="compositionally biased region" description="Basic residues" evidence="1">
    <location>
        <begin position="20"/>
        <end position="29"/>
    </location>
</feature>
<proteinExistence type="predicted"/>
<feature type="non-terminal residue" evidence="2">
    <location>
        <position position="265"/>
    </location>
</feature>
<accession>A0A6J4TS50</accession>
<evidence type="ECO:0000313" key="2">
    <source>
        <dbReference type="EMBL" id="CAA9529016.1"/>
    </source>
</evidence>
<gene>
    <name evidence="2" type="ORF">AVDCRST_MAG05-4237</name>
</gene>
<feature type="compositionally biased region" description="Basic and acidic residues" evidence="1">
    <location>
        <begin position="51"/>
        <end position="68"/>
    </location>
</feature>
<feature type="compositionally biased region" description="Low complexity" evidence="1">
    <location>
        <begin position="178"/>
        <end position="189"/>
    </location>
</feature>
<evidence type="ECO:0000256" key="1">
    <source>
        <dbReference type="SAM" id="MobiDB-lite"/>
    </source>
</evidence>
<feature type="region of interest" description="Disordered" evidence="1">
    <location>
        <begin position="1"/>
        <end position="139"/>
    </location>
</feature>
<feature type="compositionally biased region" description="Basic residues" evidence="1">
    <location>
        <begin position="69"/>
        <end position="79"/>
    </location>
</feature>
<sequence length="265" mass="28743">APHRDSDEVRYAPARGGVVARHRRGRRPRDLRAQVPWCGAGAQGAHRGACRGRDRARSGPRGAGDRARPRPPRPRPGRARPRDTGPPARERGPQPRPGLPARLFGLRPARGASRRRPRLAHPVVRRARAERGQDPPQHEPARLAWEALAHRPRRLALLPPQLAGTRRALARSRRPEALRGGPRPRPAALRRWDLGGRRGPGPTSDGGGPGGGSRLDPGRVARGRARVRGSRRRPLGVPLLPHLAAAGAARVGPRARRGKEGMACL</sequence>
<feature type="compositionally biased region" description="Basic residues" evidence="1">
    <location>
        <begin position="221"/>
        <end position="234"/>
    </location>
</feature>
<feature type="compositionally biased region" description="Basic and acidic residues" evidence="1">
    <location>
        <begin position="127"/>
        <end position="139"/>
    </location>
</feature>
<feature type="compositionally biased region" description="Gly residues" evidence="1">
    <location>
        <begin position="204"/>
        <end position="213"/>
    </location>
</feature>
<feature type="compositionally biased region" description="Basic and acidic residues" evidence="1">
    <location>
        <begin position="80"/>
        <end position="93"/>
    </location>
</feature>
<name>A0A6J4TS50_9ACTN</name>
<feature type="non-terminal residue" evidence="2">
    <location>
        <position position="1"/>
    </location>
</feature>
<organism evidence="2">
    <name type="scientific">uncultured Rubrobacteraceae bacterium</name>
    <dbReference type="NCBI Taxonomy" id="349277"/>
    <lineage>
        <taxon>Bacteria</taxon>
        <taxon>Bacillati</taxon>
        <taxon>Actinomycetota</taxon>
        <taxon>Rubrobacteria</taxon>
        <taxon>Rubrobacterales</taxon>
        <taxon>Rubrobacteraceae</taxon>
        <taxon>environmental samples</taxon>
    </lineage>
</organism>
<feature type="compositionally biased region" description="Basic residues" evidence="1">
    <location>
        <begin position="112"/>
        <end position="126"/>
    </location>
</feature>
<dbReference type="AlphaFoldDB" id="A0A6J4TS50"/>
<feature type="region of interest" description="Disordered" evidence="1">
    <location>
        <begin position="164"/>
        <end position="235"/>
    </location>
</feature>
<feature type="compositionally biased region" description="Basic and acidic residues" evidence="1">
    <location>
        <begin position="1"/>
        <end position="10"/>
    </location>
</feature>